<sequence length="87" mass="9660">MMVATLLVTFALTVGLAVVVLLSVAAPSLRRRGSRTMARIDAGAERLLPVLRHHRDRLAAEVRARASERLEAPRRGTREEHRAARAR</sequence>
<evidence type="ECO:0000313" key="3">
    <source>
        <dbReference type="Proteomes" id="UP001566476"/>
    </source>
</evidence>
<dbReference type="Proteomes" id="UP001566476">
    <property type="component" value="Unassembled WGS sequence"/>
</dbReference>
<dbReference type="RefSeq" id="WP_370720510.1">
    <property type="nucleotide sequence ID" value="NZ_JBGGTQ010000010.1"/>
</dbReference>
<organism evidence="2 3">
    <name type="scientific">Kineococcus mangrovi</name>
    <dbReference type="NCBI Taxonomy" id="1660183"/>
    <lineage>
        <taxon>Bacteria</taxon>
        <taxon>Bacillati</taxon>
        <taxon>Actinomycetota</taxon>
        <taxon>Actinomycetes</taxon>
        <taxon>Kineosporiales</taxon>
        <taxon>Kineosporiaceae</taxon>
        <taxon>Kineococcus</taxon>
    </lineage>
</organism>
<keyword evidence="3" id="KW-1185">Reference proteome</keyword>
<comment type="caution">
    <text evidence="2">The sequence shown here is derived from an EMBL/GenBank/DDBJ whole genome shotgun (WGS) entry which is preliminary data.</text>
</comment>
<feature type="region of interest" description="Disordered" evidence="1">
    <location>
        <begin position="68"/>
        <end position="87"/>
    </location>
</feature>
<evidence type="ECO:0000313" key="2">
    <source>
        <dbReference type="EMBL" id="MEZ0494279.1"/>
    </source>
</evidence>
<accession>A0ABV4I6G4</accession>
<name>A0ABV4I6G4_9ACTN</name>
<dbReference type="EMBL" id="JBGGTQ010000010">
    <property type="protein sequence ID" value="MEZ0494279.1"/>
    <property type="molecule type" value="Genomic_DNA"/>
</dbReference>
<proteinExistence type="predicted"/>
<evidence type="ECO:0000256" key="1">
    <source>
        <dbReference type="SAM" id="MobiDB-lite"/>
    </source>
</evidence>
<reference evidence="2 3" key="1">
    <citation type="submission" date="2024-07" db="EMBL/GenBank/DDBJ databases">
        <authorList>
            <person name="Thanompreechachai J."/>
            <person name="Duangmal K."/>
        </authorList>
    </citation>
    <scope>NUCLEOTIDE SEQUENCE [LARGE SCALE GENOMIC DNA]</scope>
    <source>
        <strain evidence="2 3">TBRC 1896</strain>
    </source>
</reference>
<gene>
    <name evidence="2" type="ORF">AB2L28_18740</name>
</gene>
<protein>
    <submittedName>
        <fullName evidence="2">Uncharacterized protein</fullName>
    </submittedName>
</protein>